<keyword evidence="1" id="KW-0812">Transmembrane</keyword>
<protein>
    <recommendedName>
        <fullName evidence="3">Transmembrane protein</fullName>
    </recommendedName>
</protein>
<sequence>MLCNLADKLLRESQICCLQGFVAISLFPLMLSFAGRARACSFN</sequence>
<dbReference type="Proteomes" id="UP000265566">
    <property type="component" value="Chromosome 4"/>
</dbReference>
<name>A0A396I502_MEDTR</name>
<comment type="caution">
    <text evidence="2">The sequence shown here is derived from an EMBL/GenBank/DDBJ whole genome shotgun (WGS) entry which is preliminary data.</text>
</comment>
<dbReference type="AlphaFoldDB" id="A0A396I502"/>
<organism evidence="2">
    <name type="scientific">Medicago truncatula</name>
    <name type="common">Barrel medic</name>
    <name type="synonym">Medicago tribuloides</name>
    <dbReference type="NCBI Taxonomy" id="3880"/>
    <lineage>
        <taxon>Eukaryota</taxon>
        <taxon>Viridiplantae</taxon>
        <taxon>Streptophyta</taxon>
        <taxon>Embryophyta</taxon>
        <taxon>Tracheophyta</taxon>
        <taxon>Spermatophyta</taxon>
        <taxon>Magnoliopsida</taxon>
        <taxon>eudicotyledons</taxon>
        <taxon>Gunneridae</taxon>
        <taxon>Pentapetalae</taxon>
        <taxon>rosids</taxon>
        <taxon>fabids</taxon>
        <taxon>Fabales</taxon>
        <taxon>Fabaceae</taxon>
        <taxon>Papilionoideae</taxon>
        <taxon>50 kb inversion clade</taxon>
        <taxon>NPAAA clade</taxon>
        <taxon>Hologalegina</taxon>
        <taxon>IRL clade</taxon>
        <taxon>Trifolieae</taxon>
        <taxon>Medicago</taxon>
    </lineage>
</organism>
<evidence type="ECO:0008006" key="3">
    <source>
        <dbReference type="Google" id="ProtNLM"/>
    </source>
</evidence>
<proteinExistence type="predicted"/>
<feature type="transmembrane region" description="Helical" evidence="1">
    <location>
        <begin position="12"/>
        <end position="34"/>
    </location>
</feature>
<dbReference type="EMBL" id="PSQE01000004">
    <property type="protein sequence ID" value="RHN60706.1"/>
    <property type="molecule type" value="Genomic_DNA"/>
</dbReference>
<gene>
    <name evidence="2" type="ORF">MtrunA17_Chr4g0028751</name>
</gene>
<dbReference type="Gramene" id="rna23061">
    <property type="protein sequence ID" value="RHN60706.1"/>
    <property type="gene ID" value="gene23061"/>
</dbReference>
<reference evidence="2" key="1">
    <citation type="journal article" date="2018" name="Nat. Plants">
        <title>Whole-genome landscape of Medicago truncatula symbiotic genes.</title>
        <authorList>
            <person name="Pecrix Y."/>
            <person name="Gamas P."/>
            <person name="Carrere S."/>
        </authorList>
    </citation>
    <scope>NUCLEOTIDE SEQUENCE</scope>
    <source>
        <tissue evidence="2">Leaves</tissue>
    </source>
</reference>
<keyword evidence="1" id="KW-1133">Transmembrane helix</keyword>
<evidence type="ECO:0000256" key="1">
    <source>
        <dbReference type="SAM" id="Phobius"/>
    </source>
</evidence>
<evidence type="ECO:0000313" key="2">
    <source>
        <dbReference type="EMBL" id="RHN60706.1"/>
    </source>
</evidence>
<accession>A0A396I502</accession>
<keyword evidence="1" id="KW-0472">Membrane</keyword>